<name>A0ABW6JDP4_STRCE</name>
<organism evidence="3 4">
    <name type="scientific">Streptomyces cellulosae</name>
    <dbReference type="NCBI Taxonomy" id="1968"/>
    <lineage>
        <taxon>Bacteria</taxon>
        <taxon>Bacillati</taxon>
        <taxon>Actinomycetota</taxon>
        <taxon>Actinomycetes</taxon>
        <taxon>Kitasatosporales</taxon>
        <taxon>Streptomycetaceae</taxon>
        <taxon>Streptomyces</taxon>
    </lineage>
</organism>
<accession>A0ABW6JDP4</accession>
<feature type="domain" description="Glyoxalase-like" evidence="2">
    <location>
        <begin position="18"/>
        <end position="122"/>
    </location>
</feature>
<dbReference type="PANTHER" id="PTHR35908:SF1">
    <property type="entry name" value="CONSERVED PROTEIN"/>
    <property type="match status" value="1"/>
</dbReference>
<evidence type="ECO:0000259" key="2">
    <source>
        <dbReference type="Pfam" id="PF18029"/>
    </source>
</evidence>
<evidence type="ECO:0000256" key="1">
    <source>
        <dbReference type="SAM" id="MobiDB-lite"/>
    </source>
</evidence>
<evidence type="ECO:0000313" key="4">
    <source>
        <dbReference type="Proteomes" id="UP001600650"/>
    </source>
</evidence>
<dbReference type="PANTHER" id="PTHR35908">
    <property type="entry name" value="HYPOTHETICAL FUSION PROTEIN"/>
    <property type="match status" value="1"/>
</dbReference>
<dbReference type="InterPro" id="IPR029068">
    <property type="entry name" value="Glyas_Bleomycin-R_OHBP_Dase"/>
</dbReference>
<dbReference type="Pfam" id="PF18029">
    <property type="entry name" value="Glyoxalase_6"/>
    <property type="match status" value="1"/>
</dbReference>
<dbReference type="InterPro" id="IPR041581">
    <property type="entry name" value="Glyoxalase_6"/>
</dbReference>
<dbReference type="SUPFAM" id="SSF54593">
    <property type="entry name" value="Glyoxalase/Bleomycin resistance protein/Dihydroxybiphenyl dioxygenase"/>
    <property type="match status" value="1"/>
</dbReference>
<dbReference type="Gene3D" id="3.10.180.10">
    <property type="entry name" value="2,3-Dihydroxybiphenyl 1,2-Dioxygenase, domain 1"/>
    <property type="match status" value="1"/>
</dbReference>
<dbReference type="EMBL" id="JBHVBU010000008">
    <property type="protein sequence ID" value="MFE7962294.1"/>
    <property type="molecule type" value="Genomic_DNA"/>
</dbReference>
<comment type="caution">
    <text evidence="3">The sequence shown here is derived from an EMBL/GenBank/DDBJ whole genome shotgun (WGS) entry which is preliminary data.</text>
</comment>
<dbReference type="RefSeq" id="WP_381725150.1">
    <property type="nucleotide sequence ID" value="NZ_JBHVBU010000008.1"/>
</dbReference>
<dbReference type="CDD" id="cd06587">
    <property type="entry name" value="VOC"/>
    <property type="match status" value="1"/>
</dbReference>
<keyword evidence="4" id="KW-1185">Reference proteome</keyword>
<sequence length="133" mass="14300">MRESGECGQASLRRGGTAPEKLAEFYKELLEADHVDATANRVELRTADGFRLALRRDVNATAPSWPRPENSLQAHLEFVADDLDGVERKIVSLGGRPTESGDAAGAAEERGYADPAGHSFTVRRGVPTAPKQG</sequence>
<feature type="region of interest" description="Disordered" evidence="1">
    <location>
        <begin position="93"/>
        <end position="133"/>
    </location>
</feature>
<reference evidence="3 4" key="1">
    <citation type="submission" date="2024-09" db="EMBL/GenBank/DDBJ databases">
        <title>The Natural Products Discovery Center: Release of the First 8490 Sequenced Strains for Exploring Actinobacteria Biosynthetic Diversity.</title>
        <authorList>
            <person name="Kalkreuter E."/>
            <person name="Kautsar S.A."/>
            <person name="Yang D."/>
            <person name="Bader C.D."/>
            <person name="Teijaro C.N."/>
            <person name="Fluegel L."/>
            <person name="Davis C.M."/>
            <person name="Simpson J.R."/>
            <person name="Lauterbach L."/>
            <person name="Steele A.D."/>
            <person name="Gui C."/>
            <person name="Meng S."/>
            <person name="Li G."/>
            <person name="Viehrig K."/>
            <person name="Ye F."/>
            <person name="Su P."/>
            <person name="Kiefer A.F."/>
            <person name="Nichols A."/>
            <person name="Cepeda A.J."/>
            <person name="Yan W."/>
            <person name="Fan B."/>
            <person name="Jiang Y."/>
            <person name="Adhikari A."/>
            <person name="Zheng C.-J."/>
            <person name="Schuster L."/>
            <person name="Cowan T.M."/>
            <person name="Smanski M.J."/>
            <person name="Chevrette M.G."/>
            <person name="De Carvalho L.P.S."/>
            <person name="Shen B."/>
        </authorList>
    </citation>
    <scope>NUCLEOTIDE SEQUENCE [LARGE SCALE GENOMIC DNA]</scope>
    <source>
        <strain evidence="3 4">NPDC057399</strain>
    </source>
</reference>
<dbReference type="Proteomes" id="UP001600650">
    <property type="component" value="Unassembled WGS sequence"/>
</dbReference>
<evidence type="ECO:0000313" key="3">
    <source>
        <dbReference type="EMBL" id="MFE7962294.1"/>
    </source>
</evidence>
<gene>
    <name evidence="3" type="ORF">ACFU0X_04455</name>
</gene>
<proteinExistence type="predicted"/>
<protein>
    <submittedName>
        <fullName evidence="3">VOC family protein</fullName>
    </submittedName>
</protein>